<dbReference type="Gene3D" id="1.10.12.10">
    <property type="entry name" value="Lyase 2-enoyl-coa Hydratase, Chain A, domain 2"/>
    <property type="match status" value="1"/>
</dbReference>
<keyword evidence="2" id="KW-0456">Lyase</keyword>
<evidence type="ECO:0000256" key="2">
    <source>
        <dbReference type="ARBA" id="ARBA00023239"/>
    </source>
</evidence>
<reference evidence="3" key="1">
    <citation type="submission" date="2018-05" db="EMBL/GenBank/DDBJ databases">
        <authorList>
            <person name="Lanie J.A."/>
            <person name="Ng W.-L."/>
            <person name="Kazmierczak K.M."/>
            <person name="Andrzejewski T.M."/>
            <person name="Davidsen T.M."/>
            <person name="Wayne K.J."/>
            <person name="Tettelin H."/>
            <person name="Glass J.I."/>
            <person name="Rusch D."/>
            <person name="Podicherti R."/>
            <person name="Tsui H.-C.T."/>
            <person name="Winkler M.E."/>
        </authorList>
    </citation>
    <scope>NUCLEOTIDE SEQUENCE</scope>
</reference>
<dbReference type="Pfam" id="PF00378">
    <property type="entry name" value="ECH_1"/>
    <property type="match status" value="1"/>
</dbReference>
<dbReference type="PANTHER" id="PTHR11941">
    <property type="entry name" value="ENOYL-COA HYDRATASE-RELATED"/>
    <property type="match status" value="1"/>
</dbReference>
<dbReference type="InterPro" id="IPR014748">
    <property type="entry name" value="Enoyl-CoA_hydra_C"/>
</dbReference>
<organism evidence="3">
    <name type="scientific">marine metagenome</name>
    <dbReference type="NCBI Taxonomy" id="408172"/>
    <lineage>
        <taxon>unclassified sequences</taxon>
        <taxon>metagenomes</taxon>
        <taxon>ecological metagenomes</taxon>
    </lineage>
</organism>
<evidence type="ECO:0008006" key="4">
    <source>
        <dbReference type="Google" id="ProtNLM"/>
    </source>
</evidence>
<evidence type="ECO:0000256" key="1">
    <source>
        <dbReference type="ARBA" id="ARBA00005254"/>
    </source>
</evidence>
<dbReference type="InterPro" id="IPR001753">
    <property type="entry name" value="Enoyl-CoA_hydra/iso"/>
</dbReference>
<dbReference type="GO" id="GO:0006635">
    <property type="term" value="P:fatty acid beta-oxidation"/>
    <property type="evidence" value="ECO:0007669"/>
    <property type="project" value="TreeGrafter"/>
</dbReference>
<dbReference type="PANTHER" id="PTHR11941:SF54">
    <property type="entry name" value="ENOYL-COA HYDRATASE, MITOCHONDRIAL"/>
    <property type="match status" value="1"/>
</dbReference>
<feature type="non-terminal residue" evidence="3">
    <location>
        <position position="1"/>
    </location>
</feature>
<dbReference type="SUPFAM" id="SSF52096">
    <property type="entry name" value="ClpP/crotonase"/>
    <property type="match status" value="1"/>
</dbReference>
<dbReference type="CDD" id="cd06558">
    <property type="entry name" value="crotonase-like"/>
    <property type="match status" value="1"/>
</dbReference>
<dbReference type="Gene3D" id="3.90.226.10">
    <property type="entry name" value="2-enoyl-CoA Hydratase, Chain A, domain 1"/>
    <property type="match status" value="1"/>
</dbReference>
<dbReference type="EMBL" id="UINC01101599">
    <property type="protein sequence ID" value="SVC62530.1"/>
    <property type="molecule type" value="Genomic_DNA"/>
</dbReference>
<name>A0A382NPJ6_9ZZZZ</name>
<dbReference type="InterPro" id="IPR029045">
    <property type="entry name" value="ClpP/crotonase-like_dom_sf"/>
</dbReference>
<dbReference type="FunFam" id="1.10.12.10:FF:000001">
    <property type="entry name" value="Probable enoyl-CoA hydratase, mitochondrial"/>
    <property type="match status" value="1"/>
</dbReference>
<dbReference type="AlphaFoldDB" id="A0A382NPJ6"/>
<evidence type="ECO:0000313" key="3">
    <source>
        <dbReference type="EMBL" id="SVC62530.1"/>
    </source>
</evidence>
<sequence>AEVIVVTGAGEKFFCAGADIKMLSSVTPKFKYYFCLHANETLSRLEQTPKMVIAALNGNTVGGGLEIAMAADLRIARKDGGKGGLPEVNPGVLPGTGGTQRLVRIVGKSRAIEMMTTGRLFSLEEAKDTGIVDQIMDAADGASFLKQVQEYAAQFCPPNKASKAVGLIKRSVQSGAEIPFESGLAMEREFQAQLFSSSDAKEGLGAYVEKRKAEFKGE</sequence>
<dbReference type="GO" id="GO:0016836">
    <property type="term" value="F:hydro-lyase activity"/>
    <property type="evidence" value="ECO:0007669"/>
    <property type="project" value="UniProtKB-ARBA"/>
</dbReference>
<gene>
    <name evidence="3" type="ORF">METZ01_LOCUS315384</name>
</gene>
<dbReference type="InterPro" id="IPR018376">
    <property type="entry name" value="Enoyl-CoA_hyd/isom_CS"/>
</dbReference>
<proteinExistence type="inferred from homology"/>
<protein>
    <recommendedName>
        <fullName evidence="4">Enoyl-CoA hydratase</fullName>
    </recommendedName>
</protein>
<accession>A0A382NPJ6</accession>
<dbReference type="PROSITE" id="PS00166">
    <property type="entry name" value="ENOYL_COA_HYDRATASE"/>
    <property type="match status" value="1"/>
</dbReference>
<comment type="similarity">
    <text evidence="1">Belongs to the enoyl-CoA hydratase/isomerase family.</text>
</comment>